<sequence>MELEAKLFTMMRGVLTEMVDGISDADFQSLPAGGGNSPNWILGHLALCNEFGLMTMGLPVERAEQMMPIYGPGSQPTEAADNLMSKADLVTFFNESADRFLMAVANASDEDLAAERSSPILKAHLPTVGDMVGHLLTTHFGMHIGQLSAWRRSRGMGSVLSV</sequence>
<protein>
    <submittedName>
        <fullName evidence="2">DinB superfamily protein</fullName>
    </submittedName>
</protein>
<evidence type="ECO:0000313" key="3">
    <source>
        <dbReference type="Proteomes" id="UP000319557"/>
    </source>
</evidence>
<gene>
    <name evidence="2" type="ORF">EC9_36660</name>
</gene>
<dbReference type="SUPFAM" id="SSF109854">
    <property type="entry name" value="DinB/YfiT-like putative metalloenzymes"/>
    <property type="match status" value="1"/>
</dbReference>
<dbReference type="AlphaFoldDB" id="A0A517M3K8"/>
<dbReference type="EMBL" id="CP036261">
    <property type="protein sequence ID" value="QDS89466.1"/>
    <property type="molecule type" value="Genomic_DNA"/>
</dbReference>
<dbReference type="Proteomes" id="UP000319557">
    <property type="component" value="Chromosome"/>
</dbReference>
<dbReference type="Gene3D" id="1.20.120.450">
    <property type="entry name" value="dinb family like domain"/>
    <property type="match status" value="1"/>
</dbReference>
<dbReference type="Pfam" id="PF12867">
    <property type="entry name" value="DinB_2"/>
    <property type="match status" value="1"/>
</dbReference>
<evidence type="ECO:0000259" key="1">
    <source>
        <dbReference type="Pfam" id="PF12867"/>
    </source>
</evidence>
<dbReference type="KEGG" id="ruv:EC9_36660"/>
<organism evidence="2 3">
    <name type="scientific">Rosistilla ulvae</name>
    <dbReference type="NCBI Taxonomy" id="1930277"/>
    <lineage>
        <taxon>Bacteria</taxon>
        <taxon>Pseudomonadati</taxon>
        <taxon>Planctomycetota</taxon>
        <taxon>Planctomycetia</taxon>
        <taxon>Pirellulales</taxon>
        <taxon>Pirellulaceae</taxon>
        <taxon>Rosistilla</taxon>
    </lineage>
</organism>
<reference evidence="2 3" key="1">
    <citation type="submission" date="2019-02" db="EMBL/GenBank/DDBJ databases">
        <title>Deep-cultivation of Planctomycetes and their phenomic and genomic characterization uncovers novel biology.</title>
        <authorList>
            <person name="Wiegand S."/>
            <person name="Jogler M."/>
            <person name="Boedeker C."/>
            <person name="Pinto D."/>
            <person name="Vollmers J."/>
            <person name="Rivas-Marin E."/>
            <person name="Kohn T."/>
            <person name="Peeters S.H."/>
            <person name="Heuer A."/>
            <person name="Rast P."/>
            <person name="Oberbeckmann S."/>
            <person name="Bunk B."/>
            <person name="Jeske O."/>
            <person name="Meyerdierks A."/>
            <person name="Storesund J.E."/>
            <person name="Kallscheuer N."/>
            <person name="Luecker S."/>
            <person name="Lage O.M."/>
            <person name="Pohl T."/>
            <person name="Merkel B.J."/>
            <person name="Hornburger P."/>
            <person name="Mueller R.-W."/>
            <person name="Bruemmer F."/>
            <person name="Labrenz M."/>
            <person name="Spormann A.M."/>
            <person name="Op den Camp H."/>
            <person name="Overmann J."/>
            <person name="Amann R."/>
            <person name="Jetten M.S.M."/>
            <person name="Mascher T."/>
            <person name="Medema M.H."/>
            <person name="Devos D.P."/>
            <person name="Kaster A.-K."/>
            <person name="Ovreas L."/>
            <person name="Rohde M."/>
            <person name="Galperin M.Y."/>
            <person name="Jogler C."/>
        </authorList>
    </citation>
    <scope>NUCLEOTIDE SEQUENCE [LARGE SCALE GENOMIC DNA]</scope>
    <source>
        <strain evidence="2 3">EC9</strain>
    </source>
</reference>
<dbReference type="RefSeq" id="WP_218934222.1">
    <property type="nucleotide sequence ID" value="NZ_CP036261.1"/>
</dbReference>
<name>A0A517M3K8_9BACT</name>
<dbReference type="InterPro" id="IPR034660">
    <property type="entry name" value="DinB/YfiT-like"/>
</dbReference>
<keyword evidence="3" id="KW-1185">Reference proteome</keyword>
<dbReference type="InterPro" id="IPR024775">
    <property type="entry name" value="DinB-like"/>
</dbReference>
<feature type="domain" description="DinB-like" evidence="1">
    <location>
        <begin position="8"/>
        <end position="147"/>
    </location>
</feature>
<proteinExistence type="predicted"/>
<evidence type="ECO:0000313" key="2">
    <source>
        <dbReference type="EMBL" id="QDS89466.1"/>
    </source>
</evidence>
<accession>A0A517M3K8</accession>